<evidence type="ECO:0000256" key="7">
    <source>
        <dbReference type="SAM" id="Phobius"/>
    </source>
</evidence>
<keyword evidence="6 7" id="KW-0472">Membrane</keyword>
<dbReference type="PANTHER" id="PTHR23517">
    <property type="entry name" value="RESISTANCE PROTEIN MDTM, PUTATIVE-RELATED-RELATED"/>
    <property type="match status" value="1"/>
</dbReference>
<feature type="transmembrane region" description="Helical" evidence="7">
    <location>
        <begin position="222"/>
        <end position="242"/>
    </location>
</feature>
<proteinExistence type="predicted"/>
<organism evidence="8 9">
    <name type="scientific">Geopseudomonas aromaticivorans</name>
    <dbReference type="NCBI Taxonomy" id="2849492"/>
    <lineage>
        <taxon>Bacteria</taxon>
        <taxon>Pseudomonadati</taxon>
        <taxon>Pseudomonadota</taxon>
        <taxon>Gammaproteobacteria</taxon>
        <taxon>Pseudomonadales</taxon>
        <taxon>Pseudomonadaceae</taxon>
        <taxon>Geopseudomonas</taxon>
    </lineage>
</organism>
<keyword evidence="9" id="KW-1185">Reference proteome</keyword>
<dbReference type="EMBL" id="JAHRGL010000014">
    <property type="protein sequence ID" value="MBV2132347.1"/>
    <property type="molecule type" value="Genomic_DNA"/>
</dbReference>
<keyword evidence="3" id="KW-1003">Cell membrane</keyword>
<accession>A0ABS6MVQ4</accession>
<evidence type="ECO:0000313" key="8">
    <source>
        <dbReference type="EMBL" id="MBV2132347.1"/>
    </source>
</evidence>
<evidence type="ECO:0000256" key="4">
    <source>
        <dbReference type="ARBA" id="ARBA00022692"/>
    </source>
</evidence>
<dbReference type="RefSeq" id="WP_217680393.1">
    <property type="nucleotide sequence ID" value="NZ_JAHRGL010000014.1"/>
</dbReference>
<gene>
    <name evidence="8" type="ORF">KRX52_05965</name>
</gene>
<dbReference type="Pfam" id="PF07690">
    <property type="entry name" value="MFS_1"/>
    <property type="match status" value="1"/>
</dbReference>
<dbReference type="Proteomes" id="UP000813068">
    <property type="component" value="Unassembled WGS sequence"/>
</dbReference>
<feature type="transmembrane region" description="Helical" evidence="7">
    <location>
        <begin position="341"/>
        <end position="363"/>
    </location>
</feature>
<comment type="subcellular location">
    <subcellularLocation>
        <location evidence="1">Cell membrane</location>
        <topology evidence="1">Multi-pass membrane protein</topology>
    </subcellularLocation>
</comment>
<feature type="transmembrane region" description="Helical" evidence="7">
    <location>
        <begin position="369"/>
        <end position="389"/>
    </location>
</feature>
<reference evidence="8 9" key="1">
    <citation type="submission" date="2021-06" db="EMBL/GenBank/DDBJ databases">
        <title>Differences between aerobic and microaerobic xylene degrading microbial communities.</title>
        <authorList>
            <person name="Banerjee S."/>
            <person name="Tancsics A."/>
        </authorList>
    </citation>
    <scope>NUCLEOTIDE SEQUENCE [LARGE SCALE GENOMIC DNA]</scope>
    <source>
        <strain evidence="8 9">MAP12</strain>
    </source>
</reference>
<evidence type="ECO:0000256" key="3">
    <source>
        <dbReference type="ARBA" id="ARBA00022475"/>
    </source>
</evidence>
<keyword evidence="4 7" id="KW-0812">Transmembrane</keyword>
<dbReference type="InterPro" id="IPR011701">
    <property type="entry name" value="MFS"/>
</dbReference>
<evidence type="ECO:0000256" key="2">
    <source>
        <dbReference type="ARBA" id="ARBA00022448"/>
    </source>
</evidence>
<comment type="caution">
    <text evidence="8">The sequence shown here is derived from an EMBL/GenBank/DDBJ whole genome shotgun (WGS) entry which is preliminary data.</text>
</comment>
<feature type="transmembrane region" description="Helical" evidence="7">
    <location>
        <begin position="254"/>
        <end position="272"/>
    </location>
</feature>
<evidence type="ECO:0000256" key="5">
    <source>
        <dbReference type="ARBA" id="ARBA00022989"/>
    </source>
</evidence>
<feature type="transmembrane region" description="Helical" evidence="7">
    <location>
        <begin position="101"/>
        <end position="126"/>
    </location>
</feature>
<evidence type="ECO:0000313" key="9">
    <source>
        <dbReference type="Proteomes" id="UP000813068"/>
    </source>
</evidence>
<sequence>MTTTSAGLAHGRSLASFVLLATLAGIGVGLAKVTTALYAISLQATPLQLGLIAAAQTAGLLLTSLPCGVLVERLGPLRLFVLGSLLAGALFQLVPLVPHPLYLLALTLLIGLCMPCRFVSLNTVFMQQLAQMGEARAGWFRGSQMIGLLLIGPTLAALLIDWRGPAGSWSLIGLAFVVPVLLAPRVLRSYPAQRKVAERLSLGAFGRQLGLLRHDAQLRNNCLLDFCVQAAAMFFAFFIVAITVRDYGWSAQQAAALLSGHGLAFIVALFFLGRRFGGRGQTSFASSLLLSAAALLALGLGQQAALLWAGGLLLGISLGMLQITTLSSYARQGLRLGHGRIAGLAALIGPAGSMTGCLLGGLLGESFGLQRLFLLFIPLLLAFLLVPLLRSHFPALSARRTSP</sequence>
<feature type="transmembrane region" description="Helical" evidence="7">
    <location>
        <begin position="166"/>
        <end position="187"/>
    </location>
</feature>
<protein>
    <submittedName>
        <fullName evidence="8">MFS transporter</fullName>
    </submittedName>
</protein>
<name>A0ABS6MVQ4_9GAMM</name>
<keyword evidence="5 7" id="KW-1133">Transmembrane helix</keyword>
<feature type="transmembrane region" description="Helical" evidence="7">
    <location>
        <begin position="307"/>
        <end position="329"/>
    </location>
</feature>
<feature type="transmembrane region" description="Helical" evidence="7">
    <location>
        <begin position="284"/>
        <end position="301"/>
    </location>
</feature>
<evidence type="ECO:0000256" key="6">
    <source>
        <dbReference type="ARBA" id="ARBA00023136"/>
    </source>
</evidence>
<dbReference type="InterPro" id="IPR050171">
    <property type="entry name" value="MFS_Transporters"/>
</dbReference>
<keyword evidence="2" id="KW-0813">Transport</keyword>
<feature type="transmembrane region" description="Helical" evidence="7">
    <location>
        <begin position="138"/>
        <end position="160"/>
    </location>
</feature>
<feature type="transmembrane region" description="Helical" evidence="7">
    <location>
        <begin position="77"/>
        <end position="95"/>
    </location>
</feature>
<feature type="transmembrane region" description="Helical" evidence="7">
    <location>
        <begin position="47"/>
        <end position="70"/>
    </location>
</feature>
<evidence type="ECO:0000256" key="1">
    <source>
        <dbReference type="ARBA" id="ARBA00004651"/>
    </source>
</evidence>